<dbReference type="AlphaFoldDB" id="A0AA39M0V6"/>
<comment type="caution">
    <text evidence="2">The sequence shown here is derived from an EMBL/GenBank/DDBJ whole genome shotgun (WGS) entry which is preliminary data.</text>
</comment>
<feature type="compositionally biased region" description="Basic and acidic residues" evidence="1">
    <location>
        <begin position="21"/>
        <end position="31"/>
    </location>
</feature>
<organism evidence="2 3">
    <name type="scientific">Steinernema hermaphroditum</name>
    <dbReference type="NCBI Taxonomy" id="289476"/>
    <lineage>
        <taxon>Eukaryota</taxon>
        <taxon>Metazoa</taxon>
        <taxon>Ecdysozoa</taxon>
        <taxon>Nematoda</taxon>
        <taxon>Chromadorea</taxon>
        <taxon>Rhabditida</taxon>
        <taxon>Tylenchina</taxon>
        <taxon>Panagrolaimomorpha</taxon>
        <taxon>Strongyloidoidea</taxon>
        <taxon>Steinernematidae</taxon>
        <taxon>Steinernema</taxon>
    </lineage>
</organism>
<reference evidence="2" key="1">
    <citation type="submission" date="2023-06" db="EMBL/GenBank/DDBJ databases">
        <title>Genomic analysis of the entomopathogenic nematode Steinernema hermaphroditum.</title>
        <authorList>
            <person name="Schwarz E.M."/>
            <person name="Heppert J.K."/>
            <person name="Baniya A."/>
            <person name="Schwartz H.T."/>
            <person name="Tan C.-H."/>
            <person name="Antoshechkin I."/>
            <person name="Sternberg P.W."/>
            <person name="Goodrich-Blair H."/>
            <person name="Dillman A.R."/>
        </authorList>
    </citation>
    <scope>NUCLEOTIDE SEQUENCE</scope>
    <source>
        <strain evidence="2">PS9179</strain>
        <tissue evidence="2">Whole animal</tissue>
    </source>
</reference>
<dbReference type="EMBL" id="JAUCMV010000002">
    <property type="protein sequence ID" value="KAK0416479.1"/>
    <property type="molecule type" value="Genomic_DNA"/>
</dbReference>
<accession>A0AA39M0V6</accession>
<gene>
    <name evidence="2" type="ORF">QR680_012513</name>
</gene>
<evidence type="ECO:0000313" key="3">
    <source>
        <dbReference type="Proteomes" id="UP001175271"/>
    </source>
</evidence>
<feature type="region of interest" description="Disordered" evidence="1">
    <location>
        <begin position="13"/>
        <end position="32"/>
    </location>
</feature>
<sequence length="96" mass="11291">MELGAEIEIRSETKKNKKKEKKEEKKEEKRGSASCCTFVDQAQKNQPILLLTPRRHANVKAFQRVCVELNCDFYIIRKYIQTYQCKPIQSGRVFHS</sequence>
<proteinExistence type="predicted"/>
<name>A0AA39M0V6_9BILA</name>
<keyword evidence="3" id="KW-1185">Reference proteome</keyword>
<evidence type="ECO:0000256" key="1">
    <source>
        <dbReference type="SAM" id="MobiDB-lite"/>
    </source>
</evidence>
<dbReference type="Proteomes" id="UP001175271">
    <property type="component" value="Unassembled WGS sequence"/>
</dbReference>
<protein>
    <submittedName>
        <fullName evidence="2">Uncharacterized protein</fullName>
    </submittedName>
</protein>
<evidence type="ECO:0000313" key="2">
    <source>
        <dbReference type="EMBL" id="KAK0416479.1"/>
    </source>
</evidence>